<organism evidence="1 2">
    <name type="scientific">Plectonema cf. radiosum LEGE 06105</name>
    <dbReference type="NCBI Taxonomy" id="945769"/>
    <lineage>
        <taxon>Bacteria</taxon>
        <taxon>Bacillati</taxon>
        <taxon>Cyanobacteriota</taxon>
        <taxon>Cyanophyceae</taxon>
        <taxon>Oscillatoriophycideae</taxon>
        <taxon>Oscillatoriales</taxon>
        <taxon>Microcoleaceae</taxon>
        <taxon>Plectonema</taxon>
    </lineage>
</organism>
<keyword evidence="2" id="KW-1185">Reference proteome</keyword>
<reference evidence="1" key="1">
    <citation type="submission" date="2020-10" db="EMBL/GenBank/DDBJ databases">
        <authorList>
            <person name="Castelo-Branco R."/>
            <person name="Eusebio N."/>
            <person name="Adriana R."/>
            <person name="Vieira A."/>
            <person name="Brugerolle De Fraissinette N."/>
            <person name="Rezende De Castro R."/>
            <person name="Schneider M.P."/>
            <person name="Vasconcelos V."/>
            <person name="Leao P.N."/>
        </authorList>
    </citation>
    <scope>NUCLEOTIDE SEQUENCE</scope>
    <source>
        <strain evidence="1">LEGE 06105</strain>
    </source>
</reference>
<dbReference type="Proteomes" id="UP000620559">
    <property type="component" value="Unassembled WGS sequence"/>
</dbReference>
<dbReference type="RefSeq" id="WP_193923268.1">
    <property type="nucleotide sequence ID" value="NZ_JADEWL010000091.1"/>
</dbReference>
<accession>A0A8J7FK46</accession>
<comment type="caution">
    <text evidence="1">The sequence shown here is derived from an EMBL/GenBank/DDBJ whole genome shotgun (WGS) entry which is preliminary data.</text>
</comment>
<dbReference type="EMBL" id="JADEWL010000091">
    <property type="protein sequence ID" value="MBE9215246.1"/>
    <property type="molecule type" value="Genomic_DNA"/>
</dbReference>
<gene>
    <name evidence="1" type="ORF">IQ247_21710</name>
</gene>
<evidence type="ECO:0000313" key="2">
    <source>
        <dbReference type="Proteomes" id="UP000620559"/>
    </source>
</evidence>
<proteinExistence type="predicted"/>
<name>A0A8J7FK46_9CYAN</name>
<sequence>MIYNKQILLLLTKVDEARETGSEIIITRDGVAVARVVSCQIESLSKANYLLRGMPIEIPADFDEPMPELWEALSE</sequence>
<dbReference type="AlphaFoldDB" id="A0A8J7FK46"/>
<evidence type="ECO:0000313" key="1">
    <source>
        <dbReference type="EMBL" id="MBE9215246.1"/>
    </source>
</evidence>
<protein>
    <submittedName>
        <fullName evidence="1">Type II toxin-antitoxin system Phd/YefM family antitoxin</fullName>
    </submittedName>
</protein>